<dbReference type="Proteomes" id="UP001228504">
    <property type="component" value="Unassembled WGS sequence"/>
</dbReference>
<dbReference type="SUPFAM" id="SSF55120">
    <property type="entry name" value="Pseudouridine synthase"/>
    <property type="match status" value="1"/>
</dbReference>
<evidence type="ECO:0000313" key="7">
    <source>
        <dbReference type="Proteomes" id="UP001228504"/>
    </source>
</evidence>
<dbReference type="CDD" id="cd02869">
    <property type="entry name" value="PseudoU_synth_RluA_like"/>
    <property type="match status" value="1"/>
</dbReference>
<evidence type="ECO:0000256" key="4">
    <source>
        <dbReference type="RuleBase" id="RU362028"/>
    </source>
</evidence>
<dbReference type="Pfam" id="PF00849">
    <property type="entry name" value="PseudoU_synth_2"/>
    <property type="match status" value="1"/>
</dbReference>
<dbReference type="NCBIfam" id="TIGR00005">
    <property type="entry name" value="rluA_subfam"/>
    <property type="match status" value="1"/>
</dbReference>
<evidence type="ECO:0000259" key="5">
    <source>
        <dbReference type="Pfam" id="PF00849"/>
    </source>
</evidence>
<keyword evidence="7" id="KW-1185">Reference proteome</keyword>
<organism evidence="6 7">
    <name type="scientific">Eubacterium multiforme</name>
    <dbReference type="NCBI Taxonomy" id="83339"/>
    <lineage>
        <taxon>Bacteria</taxon>
        <taxon>Bacillati</taxon>
        <taxon>Bacillota</taxon>
        <taxon>Clostridia</taxon>
        <taxon>Eubacteriales</taxon>
        <taxon>Eubacteriaceae</taxon>
        <taxon>Eubacterium</taxon>
    </lineage>
</organism>
<comment type="similarity">
    <text evidence="2 4">Belongs to the pseudouridine synthase RluA family.</text>
</comment>
<feature type="domain" description="Pseudouridine synthase RsuA/RluA-like" evidence="5">
    <location>
        <begin position="87"/>
        <end position="242"/>
    </location>
</feature>
<sequence length="302" mass="34831">MSVLEKSVPLEYDGVKIREYLKNELELSSRLIRRASIEKRIFVNDEAIKMNFKLKAYDKVKIDLNREESQDIAPEKMDLDIVYEDEDILVINKKPFIVVHPTKSYQSGTLANGVINYFRETGQNCIVRLVSRLDMNTSGLIVIGKNQYAHMALSKEMKNNNMKKRYIAIVHGNLKEKEGTIDLPIYRTQKDDGFDSIKRVVDKRGQRSITHYKVLESLKNGDVVECLLETGRTHQIRVHLSHLGHPIYGDFLYGNGDEEKDLIERQALHAYGLDFKSPRSGEKLSLRAKLPEDLKELIEKIK</sequence>
<comment type="catalytic activity">
    <reaction evidence="1 4">
        <text>a uridine in RNA = a pseudouridine in RNA</text>
        <dbReference type="Rhea" id="RHEA:48348"/>
        <dbReference type="Rhea" id="RHEA-COMP:12068"/>
        <dbReference type="Rhea" id="RHEA-COMP:12069"/>
        <dbReference type="ChEBI" id="CHEBI:65314"/>
        <dbReference type="ChEBI" id="CHEBI:65315"/>
    </reaction>
</comment>
<dbReference type="PANTHER" id="PTHR21600">
    <property type="entry name" value="MITOCHONDRIAL RNA PSEUDOURIDINE SYNTHASE"/>
    <property type="match status" value="1"/>
</dbReference>
<dbReference type="InterPro" id="IPR020103">
    <property type="entry name" value="PsdUridine_synth_cat_dom_sf"/>
</dbReference>
<reference evidence="6 7" key="1">
    <citation type="submission" date="2023-07" db="EMBL/GenBank/DDBJ databases">
        <title>Genomic Encyclopedia of Type Strains, Phase IV (KMG-IV): sequencing the most valuable type-strain genomes for metagenomic binning, comparative biology and taxonomic classification.</title>
        <authorList>
            <person name="Goeker M."/>
        </authorList>
    </citation>
    <scope>NUCLEOTIDE SEQUENCE [LARGE SCALE GENOMIC DNA]</scope>
    <source>
        <strain evidence="6 7">DSM 20694</strain>
    </source>
</reference>
<protein>
    <recommendedName>
        <fullName evidence="4">Pseudouridine synthase</fullName>
        <ecNumber evidence="4">5.4.99.-</ecNumber>
    </recommendedName>
</protein>
<dbReference type="InterPro" id="IPR006225">
    <property type="entry name" value="PsdUridine_synth_RluC/D"/>
</dbReference>
<keyword evidence="3" id="KW-0694">RNA-binding</keyword>
<dbReference type="InterPro" id="IPR006145">
    <property type="entry name" value="PsdUridine_synth_RsuA/RluA"/>
</dbReference>
<evidence type="ECO:0000256" key="2">
    <source>
        <dbReference type="ARBA" id="ARBA00010876"/>
    </source>
</evidence>
<dbReference type="PANTHER" id="PTHR21600:SF44">
    <property type="entry name" value="RIBOSOMAL LARGE SUBUNIT PSEUDOURIDINE SYNTHASE D"/>
    <property type="match status" value="1"/>
</dbReference>
<dbReference type="EMBL" id="JAUSUF010000001">
    <property type="protein sequence ID" value="MDQ0148679.1"/>
    <property type="molecule type" value="Genomic_DNA"/>
</dbReference>
<keyword evidence="4 6" id="KW-0413">Isomerase</keyword>
<comment type="caution">
    <text evidence="6">The sequence shown here is derived from an EMBL/GenBank/DDBJ whole genome shotgun (WGS) entry which is preliminary data.</text>
</comment>
<gene>
    <name evidence="6" type="ORF">J2S18_000596</name>
</gene>
<proteinExistence type="inferred from homology"/>
<accession>A0ABT9URW3</accession>
<dbReference type="InterPro" id="IPR050188">
    <property type="entry name" value="RluA_PseudoU_synthase"/>
</dbReference>
<evidence type="ECO:0000256" key="3">
    <source>
        <dbReference type="PROSITE-ProRule" id="PRU00182"/>
    </source>
</evidence>
<dbReference type="EC" id="5.4.99.-" evidence="4"/>
<dbReference type="PROSITE" id="PS50889">
    <property type="entry name" value="S4"/>
    <property type="match status" value="1"/>
</dbReference>
<dbReference type="Gene3D" id="3.30.2350.10">
    <property type="entry name" value="Pseudouridine synthase"/>
    <property type="match status" value="1"/>
</dbReference>
<dbReference type="RefSeq" id="WP_307482998.1">
    <property type="nucleotide sequence ID" value="NZ_JAUSUF010000001.1"/>
</dbReference>
<comment type="function">
    <text evidence="4">Responsible for synthesis of pseudouridine from uracil.</text>
</comment>
<name>A0ABT9URW3_9FIRM</name>
<evidence type="ECO:0000256" key="1">
    <source>
        <dbReference type="ARBA" id="ARBA00000073"/>
    </source>
</evidence>
<evidence type="ECO:0000313" key="6">
    <source>
        <dbReference type="EMBL" id="MDQ0148679.1"/>
    </source>
</evidence>
<dbReference type="GO" id="GO:0160140">
    <property type="term" value="F:23S rRNA pseudouridine(1911/1915/1917) synthase activity"/>
    <property type="evidence" value="ECO:0007669"/>
    <property type="project" value="UniProtKB-EC"/>
</dbReference>